<accession>A0A401YR56</accession>
<dbReference type="EMBL" id="BIFH01000022">
    <property type="protein sequence ID" value="GCD97035.1"/>
    <property type="molecule type" value="Genomic_DNA"/>
</dbReference>
<dbReference type="RefSeq" id="WP_126639051.1">
    <property type="nucleotide sequence ID" value="NZ_BIFH01000022.1"/>
</dbReference>
<gene>
    <name evidence="1" type="ORF">EHYA_04722</name>
</gene>
<proteinExistence type="predicted"/>
<name>A0A401YR56_9ACTN</name>
<evidence type="ECO:0000313" key="2">
    <source>
        <dbReference type="Proteomes" id="UP000286931"/>
    </source>
</evidence>
<dbReference type="AlphaFoldDB" id="A0A401YR56"/>
<dbReference type="Proteomes" id="UP000286931">
    <property type="component" value="Unassembled WGS sequence"/>
</dbReference>
<protein>
    <submittedName>
        <fullName evidence="1">Uncharacterized protein</fullName>
    </submittedName>
</protein>
<sequence>MNEVEHVALAMPEPEGPHHAAGTPLTVGMLRESLTDVPDDWEIVVQSVGALLDRDIFACMVGIERLSVVEAWEGVPQTRYFDALAIDIDHLPDRPIDKAEDDPPY</sequence>
<evidence type="ECO:0000313" key="1">
    <source>
        <dbReference type="EMBL" id="GCD97035.1"/>
    </source>
</evidence>
<comment type="caution">
    <text evidence="1">The sequence shown here is derived from an EMBL/GenBank/DDBJ whole genome shotgun (WGS) entry which is preliminary data.</text>
</comment>
<organism evidence="1 2">
    <name type="scientific">Embleya hyalina</name>
    <dbReference type="NCBI Taxonomy" id="516124"/>
    <lineage>
        <taxon>Bacteria</taxon>
        <taxon>Bacillati</taxon>
        <taxon>Actinomycetota</taxon>
        <taxon>Actinomycetes</taxon>
        <taxon>Kitasatosporales</taxon>
        <taxon>Streptomycetaceae</taxon>
        <taxon>Embleya</taxon>
    </lineage>
</organism>
<reference evidence="1 2" key="1">
    <citation type="submission" date="2018-12" db="EMBL/GenBank/DDBJ databases">
        <title>Draft genome sequence of Embleya hyalina NBRC 13850T.</title>
        <authorList>
            <person name="Komaki H."/>
            <person name="Hosoyama A."/>
            <person name="Kimura A."/>
            <person name="Ichikawa N."/>
            <person name="Tamura T."/>
        </authorList>
    </citation>
    <scope>NUCLEOTIDE SEQUENCE [LARGE SCALE GENOMIC DNA]</scope>
    <source>
        <strain evidence="1 2">NBRC 13850</strain>
    </source>
</reference>
<keyword evidence="2" id="KW-1185">Reference proteome</keyword>